<keyword evidence="3" id="KW-1185">Reference proteome</keyword>
<comment type="caution">
    <text evidence="2">The sequence shown here is derived from an EMBL/GenBank/DDBJ whole genome shotgun (WGS) entry which is preliminary data.</text>
</comment>
<evidence type="ECO:0000313" key="2">
    <source>
        <dbReference type="EMBL" id="GIY89173.1"/>
    </source>
</evidence>
<reference evidence="2 3" key="1">
    <citation type="submission" date="2021-06" db="EMBL/GenBank/DDBJ databases">
        <title>Caerostris darwini draft genome.</title>
        <authorList>
            <person name="Kono N."/>
            <person name="Arakawa K."/>
        </authorList>
    </citation>
    <scope>NUCLEOTIDE SEQUENCE [LARGE SCALE GENOMIC DNA]</scope>
</reference>
<evidence type="ECO:0000256" key="1">
    <source>
        <dbReference type="SAM" id="MobiDB-lite"/>
    </source>
</evidence>
<gene>
    <name evidence="2" type="ORF">CDAR_33301</name>
</gene>
<feature type="region of interest" description="Disordered" evidence="1">
    <location>
        <begin position="1"/>
        <end position="21"/>
    </location>
</feature>
<dbReference type="Proteomes" id="UP001054837">
    <property type="component" value="Unassembled WGS sequence"/>
</dbReference>
<feature type="compositionally biased region" description="Polar residues" evidence="1">
    <location>
        <begin position="1"/>
        <end position="18"/>
    </location>
</feature>
<dbReference type="EMBL" id="BPLQ01015589">
    <property type="protein sequence ID" value="GIY89173.1"/>
    <property type="molecule type" value="Genomic_DNA"/>
</dbReference>
<sequence length="107" mass="12242">MFAESALSSCSETSQATPNRGGEFRNQIFTGHVGFVVILRCSCHSHISDFPPQMQPRVIHIPHSGFSPEDILSVIRLDAFRFLFIQEDEMLVYYFVRNNFLQAMESI</sequence>
<dbReference type="AlphaFoldDB" id="A0AAV4X3D3"/>
<evidence type="ECO:0000313" key="3">
    <source>
        <dbReference type="Proteomes" id="UP001054837"/>
    </source>
</evidence>
<proteinExistence type="predicted"/>
<accession>A0AAV4X3D3</accession>
<name>A0AAV4X3D3_9ARAC</name>
<organism evidence="2 3">
    <name type="scientific">Caerostris darwini</name>
    <dbReference type="NCBI Taxonomy" id="1538125"/>
    <lineage>
        <taxon>Eukaryota</taxon>
        <taxon>Metazoa</taxon>
        <taxon>Ecdysozoa</taxon>
        <taxon>Arthropoda</taxon>
        <taxon>Chelicerata</taxon>
        <taxon>Arachnida</taxon>
        <taxon>Araneae</taxon>
        <taxon>Araneomorphae</taxon>
        <taxon>Entelegynae</taxon>
        <taxon>Araneoidea</taxon>
        <taxon>Araneidae</taxon>
        <taxon>Caerostris</taxon>
    </lineage>
</organism>
<protein>
    <submittedName>
        <fullName evidence="2">Uncharacterized protein</fullName>
    </submittedName>
</protein>